<proteinExistence type="predicted"/>
<keyword evidence="2" id="KW-1185">Reference proteome</keyword>
<sequence length="174" mass="20294">MMQLSCSFATNCGTKCYFSRAGQGRQQLIPLNSWVYSLKKTFERRRCIPNMRFVRDGTYSSAYWLIWRLRRPRFHDVPQISCTTWCEIQTFGFVNASILLIKIGDIKWERYESADGRRNQSWWRVFLVAASADQLARFEAPQGLTRLITLETFSKLIVEAGGYQQRAQISERGS</sequence>
<dbReference type="AlphaFoldDB" id="A0A3M6TN04"/>
<dbReference type="Proteomes" id="UP000275408">
    <property type="component" value="Unassembled WGS sequence"/>
</dbReference>
<evidence type="ECO:0000313" key="1">
    <source>
        <dbReference type="EMBL" id="RMX42803.1"/>
    </source>
</evidence>
<name>A0A3M6TN04_POCDA</name>
<protein>
    <submittedName>
        <fullName evidence="1">Uncharacterized protein</fullName>
    </submittedName>
</protein>
<organism evidence="1 2">
    <name type="scientific">Pocillopora damicornis</name>
    <name type="common">Cauliflower coral</name>
    <name type="synonym">Millepora damicornis</name>
    <dbReference type="NCBI Taxonomy" id="46731"/>
    <lineage>
        <taxon>Eukaryota</taxon>
        <taxon>Metazoa</taxon>
        <taxon>Cnidaria</taxon>
        <taxon>Anthozoa</taxon>
        <taxon>Hexacorallia</taxon>
        <taxon>Scleractinia</taxon>
        <taxon>Astrocoeniina</taxon>
        <taxon>Pocilloporidae</taxon>
        <taxon>Pocillopora</taxon>
    </lineage>
</organism>
<reference evidence="1 2" key="1">
    <citation type="journal article" date="2018" name="Sci. Rep.">
        <title>Comparative analysis of the Pocillopora damicornis genome highlights role of immune system in coral evolution.</title>
        <authorList>
            <person name="Cunning R."/>
            <person name="Bay R.A."/>
            <person name="Gillette P."/>
            <person name="Baker A.C."/>
            <person name="Traylor-Knowles N."/>
        </authorList>
    </citation>
    <scope>NUCLEOTIDE SEQUENCE [LARGE SCALE GENOMIC DNA]</scope>
    <source>
        <strain evidence="1">RSMAS</strain>
        <tissue evidence="1">Whole animal</tissue>
    </source>
</reference>
<accession>A0A3M6TN04</accession>
<evidence type="ECO:0000313" key="2">
    <source>
        <dbReference type="Proteomes" id="UP000275408"/>
    </source>
</evidence>
<comment type="caution">
    <text evidence="1">The sequence shown here is derived from an EMBL/GenBank/DDBJ whole genome shotgun (WGS) entry which is preliminary data.</text>
</comment>
<dbReference type="EMBL" id="RCHS01003264">
    <property type="protein sequence ID" value="RMX42803.1"/>
    <property type="molecule type" value="Genomic_DNA"/>
</dbReference>
<gene>
    <name evidence="1" type="ORF">pdam_00025818</name>
</gene>